<comment type="caution">
    <text evidence="2">The sequence shown here is derived from an EMBL/GenBank/DDBJ whole genome shotgun (WGS) entry which is preliminary data.</text>
</comment>
<dbReference type="InterPro" id="IPR000270">
    <property type="entry name" value="PB1_dom"/>
</dbReference>
<dbReference type="PANTHER" id="PTHR31066">
    <property type="entry name" value="OS05G0427100 PROTEIN-RELATED"/>
    <property type="match status" value="1"/>
</dbReference>
<evidence type="ECO:0000259" key="1">
    <source>
        <dbReference type="SMART" id="SM00666"/>
    </source>
</evidence>
<dbReference type="EMBL" id="JADCNM010000013">
    <property type="protein sequence ID" value="KAG0456552.1"/>
    <property type="molecule type" value="Genomic_DNA"/>
</dbReference>
<dbReference type="AlphaFoldDB" id="A0A835PUY6"/>
<dbReference type="Proteomes" id="UP000639772">
    <property type="component" value="Chromosome 13"/>
</dbReference>
<feature type="domain" description="PB1" evidence="1">
    <location>
        <begin position="40"/>
        <end position="129"/>
    </location>
</feature>
<sequence>MICSSSSSCASFGSFDDLTVKSCSTVKFLCSYYGRILPCFPNGKLRYIGGENRVLSVDRSISLSELQVKLKELCGWQDVSLKCQLPTEDLDALVSITSDEDLVNVIEEFDLANRDRKYPIKVRAFLHPSTTKFTKSNSSVSPEAAAPTRNKVPFWNPVHPWAERCVGQIKWEHYTGSFSPSFRYLGHKPYRTPAGTIHRCNYYQ</sequence>
<dbReference type="CDD" id="cd06410">
    <property type="entry name" value="PB1_UP2"/>
    <property type="match status" value="1"/>
</dbReference>
<dbReference type="SMART" id="SM00666">
    <property type="entry name" value="PB1"/>
    <property type="match status" value="1"/>
</dbReference>
<evidence type="ECO:0000313" key="3">
    <source>
        <dbReference type="Proteomes" id="UP000639772"/>
    </source>
</evidence>
<gene>
    <name evidence="2" type="ORF">HPP92_024340</name>
</gene>
<dbReference type="Gene3D" id="3.10.20.90">
    <property type="entry name" value="Phosphatidylinositol 3-kinase Catalytic Subunit, Chain A, domain 1"/>
    <property type="match status" value="1"/>
</dbReference>
<reference evidence="2 3" key="1">
    <citation type="journal article" date="2020" name="Nat. Food">
        <title>A phased Vanilla planifolia genome enables genetic improvement of flavour and production.</title>
        <authorList>
            <person name="Hasing T."/>
            <person name="Tang H."/>
            <person name="Brym M."/>
            <person name="Khazi F."/>
            <person name="Huang T."/>
            <person name="Chambers A.H."/>
        </authorList>
    </citation>
    <scope>NUCLEOTIDE SEQUENCE [LARGE SCALE GENOMIC DNA]</scope>
    <source>
        <tissue evidence="2">Leaf</tissue>
    </source>
</reference>
<accession>A0A835PUY6</accession>
<dbReference type="PANTHER" id="PTHR31066:SF10">
    <property type="entry name" value="OCTICOSAPEPTIDE_PHOX_BEM1P FAMILY PROTEIN"/>
    <property type="match status" value="1"/>
</dbReference>
<protein>
    <recommendedName>
        <fullName evidence="1">PB1 domain-containing protein</fullName>
    </recommendedName>
</protein>
<proteinExistence type="predicted"/>
<evidence type="ECO:0000313" key="2">
    <source>
        <dbReference type="EMBL" id="KAG0456552.1"/>
    </source>
</evidence>
<organism evidence="2 3">
    <name type="scientific">Vanilla planifolia</name>
    <name type="common">Vanilla</name>
    <dbReference type="NCBI Taxonomy" id="51239"/>
    <lineage>
        <taxon>Eukaryota</taxon>
        <taxon>Viridiplantae</taxon>
        <taxon>Streptophyta</taxon>
        <taxon>Embryophyta</taxon>
        <taxon>Tracheophyta</taxon>
        <taxon>Spermatophyta</taxon>
        <taxon>Magnoliopsida</taxon>
        <taxon>Liliopsida</taxon>
        <taxon>Asparagales</taxon>
        <taxon>Orchidaceae</taxon>
        <taxon>Vanilloideae</taxon>
        <taxon>Vanilleae</taxon>
        <taxon>Vanilla</taxon>
    </lineage>
</organism>
<dbReference type="SUPFAM" id="SSF54277">
    <property type="entry name" value="CAD &amp; PB1 domains"/>
    <property type="match status" value="1"/>
</dbReference>
<name>A0A835PUY6_VANPL</name>
<dbReference type="OrthoDB" id="1914296at2759"/>
<dbReference type="Pfam" id="PF00564">
    <property type="entry name" value="PB1"/>
    <property type="match status" value="1"/>
</dbReference>
<dbReference type="InterPro" id="IPR053198">
    <property type="entry name" value="Gynoecium_Dev_Regulator"/>
</dbReference>